<dbReference type="PANTHER" id="PTHR45624:SF61">
    <property type="entry name" value="MITOCHONDRIAL BASIC AMINO ACIDS TRANSPORTER"/>
    <property type="match status" value="1"/>
</dbReference>
<comment type="catalytic activity">
    <reaction evidence="16">
        <text>N(omega)-methyl-L-arginine(in) + L-arginine(out) = N(omega)-methyl-L-arginine(out) + L-arginine(in)</text>
        <dbReference type="Rhea" id="RHEA:72803"/>
        <dbReference type="ChEBI" id="CHEBI:32682"/>
        <dbReference type="ChEBI" id="CHEBI:114953"/>
    </reaction>
</comment>
<evidence type="ECO:0000256" key="2">
    <source>
        <dbReference type="ARBA" id="ARBA00006375"/>
    </source>
</evidence>
<organism evidence="24">
    <name type="scientific">Cyprideis torosa</name>
    <dbReference type="NCBI Taxonomy" id="163714"/>
    <lineage>
        <taxon>Eukaryota</taxon>
        <taxon>Metazoa</taxon>
        <taxon>Ecdysozoa</taxon>
        <taxon>Arthropoda</taxon>
        <taxon>Crustacea</taxon>
        <taxon>Oligostraca</taxon>
        <taxon>Ostracoda</taxon>
        <taxon>Podocopa</taxon>
        <taxon>Podocopida</taxon>
        <taxon>Cytherocopina</taxon>
        <taxon>Cytheroidea</taxon>
        <taxon>Cytherideidae</taxon>
        <taxon>Cyprideis</taxon>
    </lineage>
</organism>
<dbReference type="GO" id="GO:0005289">
    <property type="term" value="F:high-affinity L-arginine transmembrane transporter activity"/>
    <property type="evidence" value="ECO:0007669"/>
    <property type="project" value="TreeGrafter"/>
</dbReference>
<dbReference type="GO" id="GO:0005743">
    <property type="term" value="C:mitochondrial inner membrane"/>
    <property type="evidence" value="ECO:0007669"/>
    <property type="project" value="UniProtKB-SubCell"/>
</dbReference>
<accession>A0A7R8ZQ34</accession>
<keyword evidence="8" id="KW-1133">Transmembrane helix</keyword>
<dbReference type="InterPro" id="IPR023395">
    <property type="entry name" value="MCP_dom_sf"/>
</dbReference>
<comment type="catalytic activity">
    <reaction evidence="15">
        <text>L-ornithine(in) + L-arginine(out) = L-ornithine(out) + L-arginine(in)</text>
        <dbReference type="Rhea" id="RHEA:34991"/>
        <dbReference type="ChEBI" id="CHEBI:32682"/>
        <dbReference type="ChEBI" id="CHEBI:46911"/>
    </reaction>
</comment>
<evidence type="ECO:0000256" key="14">
    <source>
        <dbReference type="ARBA" id="ARBA00051045"/>
    </source>
</evidence>
<evidence type="ECO:0000256" key="6">
    <source>
        <dbReference type="ARBA" id="ARBA00022792"/>
    </source>
</evidence>
<dbReference type="PRINTS" id="PR00926">
    <property type="entry name" value="MITOCARRIER"/>
</dbReference>
<evidence type="ECO:0000256" key="20">
    <source>
        <dbReference type="ARBA" id="ARBA00079387"/>
    </source>
</evidence>
<comment type="catalytic activity">
    <reaction evidence="14">
        <text>L-homoarginine(in) + L-arginine(out) = L-homoarginine(out) + L-arginine(in)</text>
        <dbReference type="Rhea" id="RHEA:72799"/>
        <dbReference type="ChEBI" id="CHEBI:32682"/>
        <dbReference type="ChEBI" id="CHEBI:143006"/>
    </reaction>
</comment>
<gene>
    <name evidence="24" type="ORF">CTOB1V02_LOCUS5311</name>
</gene>
<evidence type="ECO:0000256" key="9">
    <source>
        <dbReference type="ARBA" id="ARBA00023128"/>
    </source>
</evidence>
<keyword evidence="7" id="KW-0029">Amino-acid transport</keyword>
<comment type="subcellular location">
    <subcellularLocation>
        <location evidence="1">Mitochondrion inner membrane</location>
        <topology evidence="1">Multi-pass membrane protein</topology>
    </subcellularLocation>
</comment>
<evidence type="ECO:0000256" key="23">
    <source>
        <dbReference type="SAM" id="MobiDB-lite"/>
    </source>
</evidence>
<dbReference type="SUPFAM" id="SSF103506">
    <property type="entry name" value="Mitochondrial carrier"/>
    <property type="match status" value="1"/>
</dbReference>
<dbReference type="FunFam" id="1.50.40.10:FF:000037">
    <property type="entry name" value="Solute carrier family 25 member 29"/>
    <property type="match status" value="1"/>
</dbReference>
<evidence type="ECO:0000256" key="7">
    <source>
        <dbReference type="ARBA" id="ARBA00022970"/>
    </source>
</evidence>
<evidence type="ECO:0000256" key="21">
    <source>
        <dbReference type="ARBA" id="ARBA00080567"/>
    </source>
</evidence>
<evidence type="ECO:0000256" key="10">
    <source>
        <dbReference type="ARBA" id="ARBA00023136"/>
    </source>
</evidence>
<evidence type="ECO:0000256" key="12">
    <source>
        <dbReference type="ARBA" id="ARBA00050592"/>
    </source>
</evidence>
<comment type="similarity">
    <text evidence="2 22">Belongs to the mitochondrial carrier (TC 2.A.29) family.</text>
</comment>
<feature type="compositionally biased region" description="Basic and acidic residues" evidence="23">
    <location>
        <begin position="347"/>
        <end position="358"/>
    </location>
</feature>
<proteinExistence type="inferred from homology"/>
<evidence type="ECO:0000256" key="1">
    <source>
        <dbReference type="ARBA" id="ARBA00004448"/>
    </source>
</evidence>
<name>A0A7R8ZQ34_9CRUS</name>
<evidence type="ECO:0000256" key="18">
    <source>
        <dbReference type="ARBA" id="ARBA00076491"/>
    </source>
</evidence>
<dbReference type="GO" id="GO:1990575">
    <property type="term" value="P:mitochondrial L-ornithine transmembrane transport"/>
    <property type="evidence" value="ECO:0007669"/>
    <property type="project" value="UniProtKB-ARBA"/>
</dbReference>
<dbReference type="PROSITE" id="PS50920">
    <property type="entry name" value="SOLCAR"/>
    <property type="match status" value="3"/>
</dbReference>
<evidence type="ECO:0000256" key="11">
    <source>
        <dbReference type="ARBA" id="ARBA00049090"/>
    </source>
</evidence>
<dbReference type="InterPro" id="IPR050567">
    <property type="entry name" value="Mitochondrial_Carrier"/>
</dbReference>
<feature type="compositionally biased region" description="Low complexity" evidence="23">
    <location>
        <begin position="328"/>
        <end position="346"/>
    </location>
</feature>
<keyword evidence="5" id="KW-0677">Repeat</keyword>
<evidence type="ECO:0000256" key="8">
    <source>
        <dbReference type="ARBA" id="ARBA00022989"/>
    </source>
</evidence>
<evidence type="ECO:0000256" key="3">
    <source>
        <dbReference type="ARBA" id="ARBA00022448"/>
    </source>
</evidence>
<keyword evidence="10" id="KW-0472">Membrane</keyword>
<dbReference type="OrthoDB" id="193856at2759"/>
<reference evidence="24" key="1">
    <citation type="submission" date="2020-11" db="EMBL/GenBank/DDBJ databases">
        <authorList>
            <person name="Tran Van P."/>
        </authorList>
    </citation>
    <scope>NUCLEOTIDE SEQUENCE</scope>
</reference>
<keyword evidence="3 22" id="KW-0813">Transport</keyword>
<dbReference type="EMBL" id="OB661124">
    <property type="protein sequence ID" value="CAD7227404.1"/>
    <property type="molecule type" value="Genomic_DNA"/>
</dbReference>
<comment type="catalytic activity">
    <reaction evidence="13">
        <text>L-histidine(out) + L-arginine(in) = L-histidine(in) + L-arginine(out)</text>
        <dbReference type="Rhea" id="RHEA:71063"/>
        <dbReference type="ChEBI" id="CHEBI:32682"/>
        <dbReference type="ChEBI" id="CHEBI:57595"/>
    </reaction>
</comment>
<dbReference type="AlphaFoldDB" id="A0A7R8ZQ34"/>
<evidence type="ECO:0000256" key="16">
    <source>
        <dbReference type="ARBA" id="ARBA00052673"/>
    </source>
</evidence>
<evidence type="ECO:0000256" key="17">
    <source>
        <dbReference type="ARBA" id="ARBA00071763"/>
    </source>
</evidence>
<keyword evidence="6" id="KW-0999">Mitochondrion inner membrane</keyword>
<evidence type="ECO:0000256" key="19">
    <source>
        <dbReference type="ARBA" id="ARBA00078745"/>
    </source>
</evidence>
<sequence>MALDFFAGCVGGAAGVVVGHPFDTIKVRLQTQSSANPMYKGAVDCCLKTIRSESISGLYKGLTSPLAGVALVNGIMFGTYGNLLKIMPDPDSIRAQTLCGAIGGFCQAFVTAPMELAKTRMQLQDRGQGWSAYIQARHKESMSHYDGPLDCLRKIFRTEGYRGLMRGLGITMVRDVPSIAMYFASYEYLIRWMSNGDASEATTFGLLIAGGLGGVLSWSMCYPIDVIKSRIQADGIGGIRKYESYWDCFKRSYQEDGFRVFTRGLSTTVVRAFPVNATTFGVILEFDGCFNSTLWVLATSVVAHDLPDKTSHYRQTSGSKSDTDSTEKTAPSSSSSEENSNPSSSKVSEKSSTLRDKSIPNSSKVSEKALDGSTSNAGASSKVARALNPTVEA</sequence>
<evidence type="ECO:0000256" key="15">
    <source>
        <dbReference type="ARBA" id="ARBA00051921"/>
    </source>
</evidence>
<keyword evidence="4 22" id="KW-0812">Transmembrane</keyword>
<feature type="region of interest" description="Disordered" evidence="23">
    <location>
        <begin position="309"/>
        <end position="393"/>
    </location>
</feature>
<dbReference type="PANTHER" id="PTHR45624">
    <property type="entry name" value="MITOCHONDRIAL BASIC AMINO ACIDS TRANSPORTER-RELATED"/>
    <property type="match status" value="1"/>
</dbReference>
<dbReference type="Gene3D" id="1.50.40.10">
    <property type="entry name" value="Mitochondrial carrier domain"/>
    <property type="match status" value="1"/>
</dbReference>
<dbReference type="InterPro" id="IPR018108">
    <property type="entry name" value="MCP_transmembrane"/>
</dbReference>
<evidence type="ECO:0000256" key="22">
    <source>
        <dbReference type="RuleBase" id="RU000488"/>
    </source>
</evidence>
<protein>
    <recommendedName>
        <fullName evidence="17">Mitochondrial basic amino acids transporter</fullName>
    </recommendedName>
    <alternativeName>
        <fullName evidence="21">Carnitine/acylcarnitine translocase-like</fullName>
    </alternativeName>
    <alternativeName>
        <fullName evidence="20">Mitochondrial carnitine/acylcarnitine carrier protein CACL</fullName>
    </alternativeName>
    <alternativeName>
        <fullName evidence="19">Mitochondrial ornithine transporter 3</fullName>
    </alternativeName>
    <alternativeName>
        <fullName evidence="18">Solute carrier family 25 member 29</fullName>
    </alternativeName>
</protein>
<dbReference type="InterPro" id="IPR002067">
    <property type="entry name" value="MCP"/>
</dbReference>
<evidence type="ECO:0000256" key="5">
    <source>
        <dbReference type="ARBA" id="ARBA00022737"/>
    </source>
</evidence>
<comment type="catalytic activity">
    <reaction evidence="12">
        <text>L-histidine(out) = L-histidine(in)</text>
        <dbReference type="Rhea" id="RHEA:72807"/>
        <dbReference type="ChEBI" id="CHEBI:57595"/>
    </reaction>
</comment>
<comment type="catalytic activity">
    <reaction evidence="11">
        <text>L-lysine(out) + L-arginine(in) = L-lysine(in) + L-arginine(out)</text>
        <dbReference type="Rhea" id="RHEA:70827"/>
        <dbReference type="ChEBI" id="CHEBI:32551"/>
        <dbReference type="ChEBI" id="CHEBI:32682"/>
    </reaction>
</comment>
<keyword evidence="9" id="KW-0496">Mitochondrion</keyword>
<evidence type="ECO:0000256" key="4">
    <source>
        <dbReference type="ARBA" id="ARBA00022692"/>
    </source>
</evidence>
<evidence type="ECO:0000256" key="13">
    <source>
        <dbReference type="ARBA" id="ARBA00050768"/>
    </source>
</evidence>
<dbReference type="Pfam" id="PF00153">
    <property type="entry name" value="Mito_carr"/>
    <property type="match status" value="3"/>
</dbReference>
<evidence type="ECO:0000313" key="24">
    <source>
        <dbReference type="EMBL" id="CAD7227404.1"/>
    </source>
</evidence>